<evidence type="ECO:0000256" key="1">
    <source>
        <dbReference type="ARBA" id="ARBA00004167"/>
    </source>
</evidence>
<dbReference type="PROSITE" id="PS00108">
    <property type="entry name" value="PROTEIN_KINASE_ST"/>
    <property type="match status" value="1"/>
</dbReference>
<dbReference type="SMART" id="SM00220">
    <property type="entry name" value="S_TKc"/>
    <property type="match status" value="1"/>
</dbReference>
<keyword evidence="3" id="KW-0067">ATP-binding</keyword>
<dbReference type="Proteomes" id="UP000256345">
    <property type="component" value="Unassembled WGS sequence"/>
</dbReference>
<evidence type="ECO:0000256" key="3">
    <source>
        <dbReference type="ARBA" id="ARBA00022840"/>
    </source>
</evidence>
<evidence type="ECO:0000313" key="8">
    <source>
        <dbReference type="Proteomes" id="UP000256345"/>
    </source>
</evidence>
<evidence type="ECO:0000259" key="6">
    <source>
        <dbReference type="PROSITE" id="PS50125"/>
    </source>
</evidence>
<dbReference type="PROSITE" id="PS50011">
    <property type="entry name" value="PROTEIN_KINASE_DOM"/>
    <property type="match status" value="1"/>
</dbReference>
<dbReference type="SUPFAM" id="SSF52540">
    <property type="entry name" value="P-loop containing nucleoside triphosphate hydrolases"/>
    <property type="match status" value="1"/>
</dbReference>
<name>A0ABX9JXZ9_9BACT</name>
<dbReference type="RefSeq" id="WP_082175224.1">
    <property type="nucleotide sequence ID" value="NZ_CP011509.1"/>
</dbReference>
<reference evidence="7 8" key="1">
    <citation type="submission" date="2018-08" db="EMBL/GenBank/DDBJ databases">
        <title>Genomic Encyclopedia of Archaeal and Bacterial Type Strains, Phase II (KMG-II): from individual species to whole genera.</title>
        <authorList>
            <person name="Goeker M."/>
        </authorList>
    </citation>
    <scope>NUCLEOTIDE SEQUENCE [LARGE SCALE GENOMIC DNA]</scope>
    <source>
        <strain evidence="7 8">DSM 2261</strain>
    </source>
</reference>
<accession>A0ABX9JXZ9</accession>
<dbReference type="SUPFAM" id="SSF56112">
    <property type="entry name" value="Protein kinase-like (PK-like)"/>
    <property type="match status" value="1"/>
</dbReference>
<dbReference type="Gene3D" id="3.30.70.1230">
    <property type="entry name" value="Nucleotide cyclase"/>
    <property type="match status" value="1"/>
</dbReference>
<dbReference type="Pfam" id="PF13191">
    <property type="entry name" value="AAA_16"/>
    <property type="match status" value="1"/>
</dbReference>
<dbReference type="Gene3D" id="1.25.40.10">
    <property type="entry name" value="Tetratricopeptide repeat domain"/>
    <property type="match status" value="2"/>
</dbReference>
<dbReference type="InterPro" id="IPR000719">
    <property type="entry name" value="Prot_kinase_dom"/>
</dbReference>
<evidence type="ECO:0000313" key="7">
    <source>
        <dbReference type="EMBL" id="REG28973.1"/>
    </source>
</evidence>
<proteinExistence type="predicted"/>
<dbReference type="InterPro" id="IPR001054">
    <property type="entry name" value="A/G_cyclase"/>
</dbReference>
<keyword evidence="2" id="KW-0547">Nucleotide-binding</keyword>
<evidence type="ECO:0000256" key="2">
    <source>
        <dbReference type="ARBA" id="ARBA00022741"/>
    </source>
</evidence>
<dbReference type="PANTHER" id="PTHR16305:SF28">
    <property type="entry name" value="GUANYLATE CYCLASE DOMAIN-CONTAINING PROTEIN"/>
    <property type="match status" value="1"/>
</dbReference>
<dbReference type="Gene3D" id="3.30.200.20">
    <property type="entry name" value="Phosphorylase Kinase, domain 1"/>
    <property type="match status" value="1"/>
</dbReference>
<feature type="domain" description="Protein kinase" evidence="5">
    <location>
        <begin position="66"/>
        <end position="332"/>
    </location>
</feature>
<dbReference type="InterPro" id="IPR011990">
    <property type="entry name" value="TPR-like_helical_dom_sf"/>
</dbReference>
<dbReference type="SUPFAM" id="SSF48452">
    <property type="entry name" value="TPR-like"/>
    <property type="match status" value="2"/>
</dbReference>
<evidence type="ECO:0000259" key="5">
    <source>
        <dbReference type="PROSITE" id="PS50011"/>
    </source>
</evidence>
<dbReference type="PROSITE" id="PS50125">
    <property type="entry name" value="GUANYLATE_CYCLASE_2"/>
    <property type="match status" value="1"/>
</dbReference>
<dbReference type="EMBL" id="QUMU01000008">
    <property type="protein sequence ID" value="REG28973.1"/>
    <property type="molecule type" value="Genomic_DNA"/>
</dbReference>
<sequence length="1349" mass="151456">MQDGDETADRPIGWPPATSRPDERLSGLSGDSDLDDSFLQEVAHVPMPLRRPLPGEQLGGQDGRRFKLLEELGAGAMGWVLSAWDEQLRREVALKFLVPREELAGLALAEARAIARLDHENIVRIFDVAEWAGRPEAPRIPFLVMERLDGESLARLMQRERPGLRRTLEIMMAVAAGLAHAHEHHIVHRDLKPSNVLITRRGVVKLLDFGLAYLLDPTTALAPRLPMAGTPPYMAPEQWRGEALDERTDIWAAGVMLYEMLTGELPYVSTNLEELRARVLSPEPVPLLRERHPELPWELESLLAVMLAKDPARRLLSAAELQEELRELEEHLRPGRKQPRNVAPQRRQVTLVACRLQGLASLAGSMDAEDFGEWEAAFHRGFSKVIQQHGGFVTLCMGDEALACFGYPVAREEDSERAVHAGLLLVPSIREALGERMPWQDRPELKVQVGIHTSMVMLDDLPQELRGRTPGIQGEAPKVAAWLALQAGPDEVVLSREAHALVLRAFETETLGPRSYEGTRSVRVYRVLGARRTVSRFDRTLAVGGGLTPMVGRDREVQELLALWERARAGEGGFVLLSGEAGMGKSRLIQELRERIGREQALPLRLQCWSQFSTSAFHPLIEALQRLWLSPERSARENLRVLEEWLAPWALKPVQVGLLGSLLSLPVEESSPHLRLTPERQLEELLDALGTLLLRVAASHPVLLVVEDLHWADPSTLRMLGSLMERLGTARVLGVLSARPEFRPPWPARPEFHRLTLERLTAACTARLAKDMAGGRELPEAVLEQLVARTDGVPLFAEEMTRMLLEGGAAASIPVTLQELLLARLDTLPRRQKELAWWCAVLGRGFTREMLVTVTGLREAELRRDLAGLVAAGLLQRYEEPSGPCYQFRHALIQEAAYQSQTRGVRREHHRRIALALVEHFPSMVESRPELLAHHYTEAGELKPAIRAWKQAGLRASRRYANQEAVSHLTQALKLLRGLPDAASLLPDELELLLALGLPLVQLRGYHSPEVARVYERVRELFQQVGEGVARMELSYWGAYSYYFTQMKFQEAHEIAELQVELGRRQSNRELRVMGHRMMAIDSFTWGDMPAALAHIEQALEHSEEPSLEHHRALALKQAVNPRAVALAFSSVIHSALDEQEVARRHVHEALELAGRLGHPHTCASVFTYAALGAHIRRDARRTLEWAEQGVALAGEHRFLLWLWWSTLLKGWALAELGQAEEGLALMRRALEEWERSGFVIGTLHNSAMLADIYLKLGRAEEGLAAIEHALAPEKLRAGESSFEAYAHLVRAQLLVLSGRIPEARESFLQVLEVARRQGARIYARRVLTQWGRWLERPEPRPDESLPYS</sequence>
<dbReference type="CDD" id="cd07302">
    <property type="entry name" value="CHD"/>
    <property type="match status" value="1"/>
</dbReference>
<organism evidence="7 8">
    <name type="scientific">Archangium gephyra</name>
    <dbReference type="NCBI Taxonomy" id="48"/>
    <lineage>
        <taxon>Bacteria</taxon>
        <taxon>Pseudomonadati</taxon>
        <taxon>Myxococcota</taxon>
        <taxon>Myxococcia</taxon>
        <taxon>Myxococcales</taxon>
        <taxon>Cystobacterineae</taxon>
        <taxon>Archangiaceae</taxon>
        <taxon>Archangium</taxon>
    </lineage>
</organism>
<dbReference type="InterPro" id="IPR027417">
    <property type="entry name" value="P-loop_NTPase"/>
</dbReference>
<feature type="domain" description="Guanylate cyclase" evidence="6">
    <location>
        <begin position="350"/>
        <end position="484"/>
    </location>
</feature>
<dbReference type="InterPro" id="IPR008271">
    <property type="entry name" value="Ser/Thr_kinase_AS"/>
</dbReference>
<keyword evidence="8" id="KW-1185">Reference proteome</keyword>
<dbReference type="SUPFAM" id="SSF55073">
    <property type="entry name" value="Nucleotide cyclase"/>
    <property type="match status" value="1"/>
</dbReference>
<evidence type="ECO:0000256" key="4">
    <source>
        <dbReference type="SAM" id="MobiDB-lite"/>
    </source>
</evidence>
<feature type="region of interest" description="Disordered" evidence="4">
    <location>
        <begin position="1"/>
        <end position="31"/>
    </location>
</feature>
<dbReference type="PANTHER" id="PTHR16305">
    <property type="entry name" value="TESTICULAR SOLUBLE ADENYLYL CYCLASE"/>
    <property type="match status" value="1"/>
</dbReference>
<comment type="subcellular location">
    <subcellularLocation>
        <location evidence="1">Membrane</location>
        <topology evidence="1">Single-pass membrane protein</topology>
    </subcellularLocation>
</comment>
<protein>
    <submittedName>
        <fullName evidence="7">ATPase</fullName>
    </submittedName>
</protein>
<dbReference type="Gene3D" id="3.40.50.300">
    <property type="entry name" value="P-loop containing nucleotide triphosphate hydrolases"/>
    <property type="match status" value="1"/>
</dbReference>
<dbReference type="CDD" id="cd14014">
    <property type="entry name" value="STKc_PknB_like"/>
    <property type="match status" value="1"/>
</dbReference>
<dbReference type="InterPro" id="IPR029787">
    <property type="entry name" value="Nucleotide_cyclase"/>
</dbReference>
<dbReference type="InterPro" id="IPR041664">
    <property type="entry name" value="AAA_16"/>
</dbReference>
<comment type="caution">
    <text evidence="7">The sequence shown here is derived from an EMBL/GenBank/DDBJ whole genome shotgun (WGS) entry which is preliminary data.</text>
</comment>
<dbReference type="InterPro" id="IPR011009">
    <property type="entry name" value="Kinase-like_dom_sf"/>
</dbReference>
<gene>
    <name evidence="7" type="ORF">ATI61_108516</name>
</gene>
<dbReference type="Gene3D" id="1.10.510.10">
    <property type="entry name" value="Transferase(Phosphotransferase) domain 1"/>
    <property type="match status" value="1"/>
</dbReference>
<dbReference type="Pfam" id="PF00069">
    <property type="entry name" value="Pkinase"/>
    <property type="match status" value="1"/>
</dbReference>